<evidence type="ECO:0000313" key="4">
    <source>
        <dbReference type="Proteomes" id="UP000252139"/>
    </source>
</evidence>
<dbReference type="PROSITE" id="PS50858">
    <property type="entry name" value="BSD"/>
    <property type="match status" value="1"/>
</dbReference>
<feature type="compositionally biased region" description="Basic and acidic residues" evidence="1">
    <location>
        <begin position="168"/>
        <end position="184"/>
    </location>
</feature>
<keyword evidence="4" id="KW-1185">Reference proteome</keyword>
<evidence type="ECO:0000313" key="3">
    <source>
        <dbReference type="EMBL" id="RCH88052.1"/>
    </source>
</evidence>
<feature type="non-terminal residue" evidence="3">
    <location>
        <position position="1"/>
    </location>
</feature>
<dbReference type="Gene3D" id="1.10.3970.10">
    <property type="entry name" value="BSD domain"/>
    <property type="match status" value="1"/>
</dbReference>
<feature type="compositionally biased region" description="Polar residues" evidence="1">
    <location>
        <begin position="150"/>
        <end position="164"/>
    </location>
</feature>
<evidence type="ECO:0000256" key="1">
    <source>
        <dbReference type="SAM" id="MobiDB-lite"/>
    </source>
</evidence>
<feature type="region of interest" description="Disordered" evidence="1">
    <location>
        <begin position="139"/>
        <end position="201"/>
    </location>
</feature>
<evidence type="ECO:0000259" key="2">
    <source>
        <dbReference type="PROSITE" id="PS50858"/>
    </source>
</evidence>
<dbReference type="AlphaFoldDB" id="A0A367JDJ9"/>
<dbReference type="PANTHER" id="PTHR16019:SF5">
    <property type="entry name" value="BSD DOMAIN-CONTAINING PROTEIN 1"/>
    <property type="match status" value="1"/>
</dbReference>
<dbReference type="SMART" id="SM00751">
    <property type="entry name" value="BSD"/>
    <property type="match status" value="1"/>
</dbReference>
<protein>
    <submittedName>
        <fullName evidence="3">BSD domain-containing protein 1</fullName>
    </submittedName>
</protein>
<sequence length="201" mass="24056">PEEEQQEQQQQQQANRRIYATRKETLIAKMQANPDTYLKDPENEEETKVLKTFNDTFKIDEYTEEIAQLLNDNPELRDMMNTLVPMQVSYPLFWQRYFYQAWKIDQDEQKRQLIVQSVKEEDENDFKWDSDDEEMTIKDNVKRSSEDTDFSQISNPSSTPQLQSTEDEWVKTETQKKETIKSKNDNNSNNNNDDDDDSDWE</sequence>
<name>A0A367JDJ9_RHIAZ</name>
<feature type="domain" description="BSD" evidence="2">
    <location>
        <begin position="53"/>
        <end position="105"/>
    </location>
</feature>
<dbReference type="PANTHER" id="PTHR16019">
    <property type="entry name" value="SYNAPSE-ASSOCIATED PROTEIN"/>
    <property type="match status" value="1"/>
</dbReference>
<dbReference type="Proteomes" id="UP000252139">
    <property type="component" value="Unassembled WGS sequence"/>
</dbReference>
<dbReference type="InterPro" id="IPR035925">
    <property type="entry name" value="BSD_dom_sf"/>
</dbReference>
<accession>A0A367JDJ9</accession>
<dbReference type="Pfam" id="PF03909">
    <property type="entry name" value="BSD"/>
    <property type="match status" value="1"/>
</dbReference>
<dbReference type="OrthoDB" id="73788at2759"/>
<organism evidence="3 4">
    <name type="scientific">Rhizopus azygosporus</name>
    <name type="common">Rhizopus microsporus var. azygosporus</name>
    <dbReference type="NCBI Taxonomy" id="86630"/>
    <lineage>
        <taxon>Eukaryota</taxon>
        <taxon>Fungi</taxon>
        <taxon>Fungi incertae sedis</taxon>
        <taxon>Mucoromycota</taxon>
        <taxon>Mucoromycotina</taxon>
        <taxon>Mucoromycetes</taxon>
        <taxon>Mucorales</taxon>
        <taxon>Mucorineae</taxon>
        <taxon>Rhizopodaceae</taxon>
        <taxon>Rhizopus</taxon>
    </lineage>
</organism>
<gene>
    <name evidence="3" type="primary">BSDC1</name>
    <name evidence="3" type="ORF">CU097_001114</name>
</gene>
<proteinExistence type="predicted"/>
<dbReference type="InterPro" id="IPR051494">
    <property type="entry name" value="BSD_domain-containing"/>
</dbReference>
<dbReference type="InterPro" id="IPR005607">
    <property type="entry name" value="BSD_dom"/>
</dbReference>
<comment type="caution">
    <text evidence="3">The sequence shown here is derived from an EMBL/GenBank/DDBJ whole genome shotgun (WGS) entry which is preliminary data.</text>
</comment>
<reference evidence="3 4" key="1">
    <citation type="journal article" date="2018" name="G3 (Bethesda)">
        <title>Phylogenetic and Phylogenomic Definition of Rhizopus Species.</title>
        <authorList>
            <person name="Gryganskyi A.P."/>
            <person name="Golan J."/>
            <person name="Dolatabadi S."/>
            <person name="Mondo S."/>
            <person name="Robb S."/>
            <person name="Idnurm A."/>
            <person name="Muszewska A."/>
            <person name="Steczkiewicz K."/>
            <person name="Masonjones S."/>
            <person name="Liao H.L."/>
            <person name="Gajdeczka M.T."/>
            <person name="Anike F."/>
            <person name="Vuek A."/>
            <person name="Anishchenko I.M."/>
            <person name="Voigt K."/>
            <person name="de Hoog G.S."/>
            <person name="Smith M.E."/>
            <person name="Heitman J."/>
            <person name="Vilgalys R."/>
            <person name="Stajich J.E."/>
        </authorList>
    </citation>
    <scope>NUCLEOTIDE SEQUENCE [LARGE SCALE GENOMIC DNA]</scope>
    <source>
        <strain evidence="3 4">CBS 357.93</strain>
    </source>
</reference>
<dbReference type="SUPFAM" id="SSF140383">
    <property type="entry name" value="BSD domain-like"/>
    <property type="match status" value="1"/>
</dbReference>
<dbReference type="EMBL" id="PJQL01001538">
    <property type="protein sequence ID" value="RCH88052.1"/>
    <property type="molecule type" value="Genomic_DNA"/>
</dbReference>
<feature type="compositionally biased region" description="Acidic residues" evidence="1">
    <location>
        <begin position="192"/>
        <end position="201"/>
    </location>
</feature>
<dbReference type="GO" id="GO:0005737">
    <property type="term" value="C:cytoplasm"/>
    <property type="evidence" value="ECO:0007669"/>
    <property type="project" value="TreeGrafter"/>
</dbReference>